<feature type="signal peptide" evidence="13">
    <location>
        <begin position="1"/>
        <end position="19"/>
    </location>
</feature>
<dbReference type="SUPFAM" id="SSF56935">
    <property type="entry name" value="Porins"/>
    <property type="match status" value="1"/>
</dbReference>
<dbReference type="RefSeq" id="WP_188414528.1">
    <property type="nucleotide sequence ID" value="NZ_BMDJ01000006.1"/>
</dbReference>
<sequence length="1033" mass="111644">MKKKLLLIFIGTFLLLAHAIAQQITVTGRVTSSDGPVPGVSIKVKGSTVVSQTSGDGTYSIKASKTDVLTFSYVGYATVERSVGANTTINVALQSDANSLDEVVVTALGQKVSRKSLGTSQQEVKGKDIADTQRENFINALQGRIAGVEVTSSSGVPGASSSITIRGVSSISGSNQPLFVVDGLPIDNKTLNTSAFYSDNSSTTAFSNRGVDFTNRAADINPEDIESLVVLKGPEAAALYGIDAANGAIVITTKRGKSGKGSINYSNSFRIEKTSAKPEIQGVYGLGTGGVASAGTLQYFGPAYAPGTVLYDNIDGFFQTALTQKHNISFDGGGQDVSYRVSSSYTAQNGVVPNSDYDRFTLNGSTNGQVNNWLKVDLSMNYTYAVNNQPFKGSGGPLIGLLLWPQEDDARNYLTSAGTRRKFATATDLTSEVENPYFNVNKNKINSIQNRITSNFGLTITPVKWLNLKSNIGFDVYANKNLLLSHPESSRGFSKQGIMDVANDNTRNINIQNLLNLTKQKITKGLSIDATLGNAIQDLKSSVDAQYGEGFLDPNFISINNTNTTLRNAKSSISQRRLFSLFGRVTLNYKDYLYITGTGRNDWTSTIPIGANSFFYPSLSGSFVFTEVPAFKESLSKIFTSGRLRAAFANVGKDARPYAYVPSLETKTTVGGGFGYGFTGPNLALKPEFASSYEFGTELAFFNNRLGLDVAVYRKETSDQIVNDIRGSYATGYVLFNLNGAKTRSEGIEVTVRGTPIKSNNFNWDVLVNFEHAKATVLSLPNSLPESYVSDTFLYGSIRNGNSPGYSTRSLTGTFYLRNDNGDILINPASGLPVRSSVYIQGPGKGYDRQPDFSIGLSNTFTFKSFALSFLLDIRKGGDVLNATQNYLTQKGLSTMTLDRMTPRIVTGVLQDGRENSSNPTINNISVTPFYQNLYYSTLSEELFIEQNINWIRLKDITLQYRLPQTVLSKQKFFKSASVFVTGTDLFLITNYSGLDPVVNGNTAAVGGSGASGIDYGNFPIPIGLNFGVKIGL</sequence>
<dbReference type="NCBIfam" id="TIGR04057">
    <property type="entry name" value="SusC_RagA_signa"/>
    <property type="match status" value="1"/>
</dbReference>
<feature type="domain" description="TonB-dependent receptor plug" evidence="15">
    <location>
        <begin position="116"/>
        <end position="248"/>
    </location>
</feature>
<evidence type="ECO:0000256" key="9">
    <source>
        <dbReference type="ARBA" id="ARBA00023136"/>
    </source>
</evidence>
<protein>
    <submittedName>
        <fullName evidence="16">SusC/RagA family TonB-linked outer membrane protein</fullName>
    </submittedName>
</protein>
<evidence type="ECO:0000256" key="6">
    <source>
        <dbReference type="ARBA" id="ARBA00023004"/>
    </source>
</evidence>
<dbReference type="InterPro" id="IPR000531">
    <property type="entry name" value="Beta-barrel_TonB"/>
</dbReference>
<keyword evidence="4" id="KW-0410">Iron transport</keyword>
<dbReference type="InterPro" id="IPR023996">
    <property type="entry name" value="TonB-dep_OMP_SusC/RagA"/>
</dbReference>
<keyword evidence="8 12" id="KW-0798">TonB box</keyword>
<dbReference type="InterPro" id="IPR039426">
    <property type="entry name" value="TonB-dep_rcpt-like"/>
</dbReference>
<evidence type="ECO:0000256" key="5">
    <source>
        <dbReference type="ARBA" id="ARBA00022692"/>
    </source>
</evidence>
<dbReference type="PANTHER" id="PTHR32552:SF81">
    <property type="entry name" value="TONB-DEPENDENT OUTER MEMBRANE RECEPTOR"/>
    <property type="match status" value="1"/>
</dbReference>
<keyword evidence="2 11" id="KW-0813">Transport</keyword>
<keyword evidence="5 11" id="KW-0812">Transmembrane</keyword>
<evidence type="ECO:0000256" key="10">
    <source>
        <dbReference type="ARBA" id="ARBA00023237"/>
    </source>
</evidence>
<dbReference type="InterPro" id="IPR037066">
    <property type="entry name" value="Plug_dom_sf"/>
</dbReference>
<evidence type="ECO:0000256" key="13">
    <source>
        <dbReference type="SAM" id="SignalP"/>
    </source>
</evidence>
<keyword evidence="17" id="KW-1185">Reference proteome</keyword>
<evidence type="ECO:0000313" key="17">
    <source>
        <dbReference type="Proteomes" id="UP000645390"/>
    </source>
</evidence>
<dbReference type="PROSITE" id="PS52016">
    <property type="entry name" value="TONB_DEPENDENT_REC_3"/>
    <property type="match status" value="1"/>
</dbReference>
<reference evidence="17" key="1">
    <citation type="journal article" date="2019" name="Int. J. Syst. Evol. Microbiol.">
        <title>The Global Catalogue of Microorganisms (GCM) 10K type strain sequencing project: providing services to taxonomists for standard genome sequencing and annotation.</title>
        <authorList>
            <consortium name="The Broad Institute Genomics Platform"/>
            <consortium name="The Broad Institute Genome Sequencing Center for Infectious Disease"/>
            <person name="Wu L."/>
            <person name="Ma J."/>
        </authorList>
    </citation>
    <scope>NUCLEOTIDE SEQUENCE [LARGE SCALE GENOMIC DNA]</scope>
    <source>
        <strain evidence="17">CCM 8939</strain>
    </source>
</reference>
<feature type="domain" description="TonB-dependent receptor-like beta-barrel" evidence="14">
    <location>
        <begin position="424"/>
        <end position="823"/>
    </location>
</feature>
<accession>A0ABQ2BL01</accession>
<comment type="caution">
    <text evidence="16">The sequence shown here is derived from an EMBL/GenBank/DDBJ whole genome shotgun (WGS) entry which is preliminary data.</text>
</comment>
<feature type="chain" id="PRO_5045511226" evidence="13">
    <location>
        <begin position="20"/>
        <end position="1033"/>
    </location>
</feature>
<name>A0ABQ2BL01_9SPHI</name>
<gene>
    <name evidence="16" type="ORF">GCM10008119_23390</name>
</gene>
<keyword evidence="10 11" id="KW-0998">Cell outer membrane</keyword>
<evidence type="ECO:0000256" key="4">
    <source>
        <dbReference type="ARBA" id="ARBA00022496"/>
    </source>
</evidence>
<comment type="similarity">
    <text evidence="11 12">Belongs to the TonB-dependent receptor family.</text>
</comment>
<proteinExistence type="inferred from homology"/>
<evidence type="ECO:0000256" key="11">
    <source>
        <dbReference type="PROSITE-ProRule" id="PRU01360"/>
    </source>
</evidence>
<evidence type="ECO:0000256" key="3">
    <source>
        <dbReference type="ARBA" id="ARBA00022452"/>
    </source>
</evidence>
<comment type="subcellular location">
    <subcellularLocation>
        <location evidence="1 11">Cell outer membrane</location>
        <topology evidence="1 11">Multi-pass membrane protein</topology>
    </subcellularLocation>
</comment>
<dbReference type="InterPro" id="IPR023997">
    <property type="entry name" value="TonB-dep_OMP_SusC/RagA_CS"/>
</dbReference>
<keyword evidence="7" id="KW-0406">Ion transport</keyword>
<evidence type="ECO:0000256" key="7">
    <source>
        <dbReference type="ARBA" id="ARBA00023065"/>
    </source>
</evidence>
<dbReference type="SUPFAM" id="SSF49464">
    <property type="entry name" value="Carboxypeptidase regulatory domain-like"/>
    <property type="match status" value="1"/>
</dbReference>
<dbReference type="InterPro" id="IPR012910">
    <property type="entry name" value="Plug_dom"/>
</dbReference>
<dbReference type="Pfam" id="PF13715">
    <property type="entry name" value="CarbopepD_reg_2"/>
    <property type="match status" value="1"/>
</dbReference>
<keyword evidence="9 11" id="KW-0472">Membrane</keyword>
<evidence type="ECO:0000256" key="8">
    <source>
        <dbReference type="ARBA" id="ARBA00023077"/>
    </source>
</evidence>
<dbReference type="Proteomes" id="UP000645390">
    <property type="component" value="Unassembled WGS sequence"/>
</dbReference>
<dbReference type="EMBL" id="BMDJ01000006">
    <property type="protein sequence ID" value="GGI26586.1"/>
    <property type="molecule type" value="Genomic_DNA"/>
</dbReference>
<evidence type="ECO:0000259" key="14">
    <source>
        <dbReference type="Pfam" id="PF00593"/>
    </source>
</evidence>
<dbReference type="InterPro" id="IPR036942">
    <property type="entry name" value="Beta-barrel_TonB_sf"/>
</dbReference>
<dbReference type="Pfam" id="PF07715">
    <property type="entry name" value="Plug"/>
    <property type="match status" value="1"/>
</dbReference>
<dbReference type="Gene3D" id="2.40.170.20">
    <property type="entry name" value="TonB-dependent receptor, beta-barrel domain"/>
    <property type="match status" value="1"/>
</dbReference>
<evidence type="ECO:0000256" key="12">
    <source>
        <dbReference type="RuleBase" id="RU003357"/>
    </source>
</evidence>
<dbReference type="InterPro" id="IPR008969">
    <property type="entry name" value="CarboxyPept-like_regulatory"/>
</dbReference>
<organism evidence="16 17">
    <name type="scientific">Pedobacter mendelii</name>
    <dbReference type="NCBI Taxonomy" id="1908240"/>
    <lineage>
        <taxon>Bacteria</taxon>
        <taxon>Pseudomonadati</taxon>
        <taxon>Bacteroidota</taxon>
        <taxon>Sphingobacteriia</taxon>
        <taxon>Sphingobacteriales</taxon>
        <taxon>Sphingobacteriaceae</taxon>
        <taxon>Pedobacter</taxon>
    </lineage>
</organism>
<dbReference type="Gene3D" id="2.170.130.10">
    <property type="entry name" value="TonB-dependent receptor, plug domain"/>
    <property type="match status" value="1"/>
</dbReference>
<evidence type="ECO:0000259" key="15">
    <source>
        <dbReference type="Pfam" id="PF07715"/>
    </source>
</evidence>
<dbReference type="PANTHER" id="PTHR32552">
    <property type="entry name" value="FERRICHROME IRON RECEPTOR-RELATED"/>
    <property type="match status" value="1"/>
</dbReference>
<keyword evidence="6" id="KW-0408">Iron</keyword>
<dbReference type="Pfam" id="PF00593">
    <property type="entry name" value="TonB_dep_Rec_b-barrel"/>
    <property type="match status" value="1"/>
</dbReference>
<keyword evidence="3 11" id="KW-1134">Transmembrane beta strand</keyword>
<evidence type="ECO:0000256" key="1">
    <source>
        <dbReference type="ARBA" id="ARBA00004571"/>
    </source>
</evidence>
<evidence type="ECO:0000256" key="2">
    <source>
        <dbReference type="ARBA" id="ARBA00022448"/>
    </source>
</evidence>
<evidence type="ECO:0000313" key="16">
    <source>
        <dbReference type="EMBL" id="GGI26586.1"/>
    </source>
</evidence>
<dbReference type="NCBIfam" id="TIGR04056">
    <property type="entry name" value="OMP_RagA_SusC"/>
    <property type="match status" value="1"/>
</dbReference>
<keyword evidence="13" id="KW-0732">Signal</keyword>